<dbReference type="InterPro" id="IPR001584">
    <property type="entry name" value="Integrase_cat-core"/>
</dbReference>
<dbReference type="InterPro" id="IPR036397">
    <property type="entry name" value="RNaseH_sf"/>
</dbReference>
<proteinExistence type="predicted"/>
<name>A0A1J4TZ45_9BACT</name>
<sequence>MPGVHPDTGSEFINWHLKSWCGQKTIELIRSRPNHKNDNAYVEQKNGHVVRRFLGYTRFNARETVEILNQIYVKLELYLNHFVPSRKCVSKIRIGAMHKRQYDQAQTPYARTLAHPDISVETKENLRQIHARLNPLDLKLEIDKLTSELLKIQRQNGNSGTD</sequence>
<dbReference type="AlphaFoldDB" id="A0A1J4TZ45"/>
<evidence type="ECO:0000313" key="3">
    <source>
        <dbReference type="Proteomes" id="UP000182465"/>
    </source>
</evidence>
<dbReference type="PROSITE" id="PS50994">
    <property type="entry name" value="INTEGRASE"/>
    <property type="match status" value="1"/>
</dbReference>
<dbReference type="SUPFAM" id="SSF53098">
    <property type="entry name" value="Ribonuclease H-like"/>
    <property type="match status" value="1"/>
</dbReference>
<protein>
    <recommendedName>
        <fullName evidence="1">Integrase catalytic domain-containing protein</fullName>
    </recommendedName>
</protein>
<dbReference type="Gene3D" id="3.30.420.10">
    <property type="entry name" value="Ribonuclease H-like superfamily/Ribonuclease H"/>
    <property type="match status" value="1"/>
</dbReference>
<evidence type="ECO:0000313" key="2">
    <source>
        <dbReference type="EMBL" id="OIO16291.1"/>
    </source>
</evidence>
<feature type="domain" description="Integrase catalytic" evidence="1">
    <location>
        <begin position="1"/>
        <end position="116"/>
    </location>
</feature>
<comment type="caution">
    <text evidence="2">The sequence shown here is derived from an EMBL/GenBank/DDBJ whole genome shotgun (WGS) entry which is preliminary data.</text>
</comment>
<gene>
    <name evidence="2" type="ORF">AUJ29_02975</name>
</gene>
<evidence type="ECO:0000259" key="1">
    <source>
        <dbReference type="PROSITE" id="PS50994"/>
    </source>
</evidence>
<dbReference type="GO" id="GO:0003676">
    <property type="term" value="F:nucleic acid binding"/>
    <property type="evidence" value="ECO:0007669"/>
    <property type="project" value="InterPro"/>
</dbReference>
<organism evidence="2 3">
    <name type="scientific">Candidatus Kuenenbacteria bacterium CG1_02_38_13</name>
    <dbReference type="NCBI Taxonomy" id="1805235"/>
    <lineage>
        <taxon>Bacteria</taxon>
        <taxon>Candidatus Kueneniibacteriota</taxon>
    </lineage>
</organism>
<dbReference type="Proteomes" id="UP000182465">
    <property type="component" value="Unassembled WGS sequence"/>
</dbReference>
<reference evidence="2 3" key="1">
    <citation type="journal article" date="2016" name="Environ. Microbiol.">
        <title>Genomic resolution of a cold subsurface aquifer community provides metabolic insights for novel microbes adapted to high CO concentrations.</title>
        <authorList>
            <person name="Probst A.J."/>
            <person name="Castelle C.J."/>
            <person name="Singh A."/>
            <person name="Brown C.T."/>
            <person name="Anantharaman K."/>
            <person name="Sharon I."/>
            <person name="Hug L.A."/>
            <person name="Burstein D."/>
            <person name="Emerson J.B."/>
            <person name="Thomas B.C."/>
            <person name="Banfield J.F."/>
        </authorList>
    </citation>
    <scope>NUCLEOTIDE SEQUENCE [LARGE SCALE GENOMIC DNA]</scope>
    <source>
        <strain evidence="2">CG1_02_38_13</strain>
    </source>
</reference>
<dbReference type="EMBL" id="MNVB01000064">
    <property type="protein sequence ID" value="OIO16291.1"/>
    <property type="molecule type" value="Genomic_DNA"/>
</dbReference>
<dbReference type="InterPro" id="IPR012337">
    <property type="entry name" value="RNaseH-like_sf"/>
</dbReference>
<accession>A0A1J4TZ45</accession>
<dbReference type="GO" id="GO:0015074">
    <property type="term" value="P:DNA integration"/>
    <property type="evidence" value="ECO:0007669"/>
    <property type="project" value="InterPro"/>
</dbReference>